<dbReference type="Gene3D" id="3.10.450.50">
    <property type="match status" value="1"/>
</dbReference>
<feature type="domain" description="RRM" evidence="4">
    <location>
        <begin position="280"/>
        <end position="361"/>
    </location>
</feature>
<feature type="compositionally biased region" description="Basic and acidic residues" evidence="3">
    <location>
        <begin position="360"/>
        <end position="373"/>
    </location>
</feature>
<dbReference type="Pfam" id="PF02136">
    <property type="entry name" value="NTF2"/>
    <property type="match status" value="1"/>
</dbReference>
<dbReference type="CDD" id="cd00780">
    <property type="entry name" value="NTF2"/>
    <property type="match status" value="1"/>
</dbReference>
<accession>A0ABS8WVC5</accession>
<evidence type="ECO:0000256" key="1">
    <source>
        <dbReference type="ARBA" id="ARBA00022884"/>
    </source>
</evidence>
<evidence type="ECO:0000256" key="3">
    <source>
        <dbReference type="SAM" id="MobiDB-lite"/>
    </source>
</evidence>
<comment type="caution">
    <text evidence="6">The sequence shown here is derived from an EMBL/GenBank/DDBJ whole genome shotgun (WGS) entry which is preliminary data.</text>
</comment>
<feature type="domain" description="NTF2" evidence="5">
    <location>
        <begin position="13"/>
        <end position="129"/>
    </location>
</feature>
<evidence type="ECO:0000256" key="2">
    <source>
        <dbReference type="PROSITE-ProRule" id="PRU00176"/>
    </source>
</evidence>
<dbReference type="CDD" id="cd00590">
    <property type="entry name" value="RRM_SF"/>
    <property type="match status" value="1"/>
</dbReference>
<dbReference type="InterPro" id="IPR012677">
    <property type="entry name" value="Nucleotide-bd_a/b_plait_sf"/>
</dbReference>
<protein>
    <submittedName>
        <fullName evidence="6">GTPase activating protein (SH3 domain) binding protein</fullName>
    </submittedName>
</protein>
<dbReference type="InterPro" id="IPR035979">
    <property type="entry name" value="RBD_domain_sf"/>
</dbReference>
<dbReference type="SUPFAM" id="SSF54427">
    <property type="entry name" value="NTF2-like"/>
    <property type="match status" value="1"/>
</dbReference>
<dbReference type="Pfam" id="PF00076">
    <property type="entry name" value="RRM_1"/>
    <property type="match status" value="1"/>
</dbReference>
<feature type="region of interest" description="Disordered" evidence="3">
    <location>
        <begin position="360"/>
        <end position="396"/>
    </location>
</feature>
<dbReference type="SMART" id="SM00360">
    <property type="entry name" value="RRM"/>
    <property type="match status" value="1"/>
</dbReference>
<dbReference type="InterPro" id="IPR039539">
    <property type="entry name" value="Ras_GTPase_bind_prot"/>
</dbReference>
<dbReference type="PANTHER" id="PTHR10693:SF52">
    <property type="entry name" value="RAS GTPASE-ACTIVATING BINDING-LIKE PROTEIN"/>
    <property type="match status" value="1"/>
</dbReference>
<dbReference type="PROSITE" id="PS50102">
    <property type="entry name" value="RRM"/>
    <property type="match status" value="1"/>
</dbReference>
<dbReference type="Proteomes" id="UP000823775">
    <property type="component" value="Unassembled WGS sequence"/>
</dbReference>
<dbReference type="InterPro" id="IPR018222">
    <property type="entry name" value="Nuclear_transport_factor_2_euk"/>
</dbReference>
<evidence type="ECO:0000259" key="4">
    <source>
        <dbReference type="PROSITE" id="PS50102"/>
    </source>
</evidence>
<dbReference type="SUPFAM" id="SSF54928">
    <property type="entry name" value="RNA-binding domain, RBD"/>
    <property type="match status" value="1"/>
</dbReference>
<dbReference type="PANTHER" id="PTHR10693">
    <property type="entry name" value="RAS GTPASE-ACTIVATING PROTEIN-BINDING PROTEIN"/>
    <property type="match status" value="1"/>
</dbReference>
<dbReference type="PROSITE" id="PS50177">
    <property type="entry name" value="NTF2_DOMAIN"/>
    <property type="match status" value="1"/>
</dbReference>
<gene>
    <name evidence="6" type="primary">G3BP2_1</name>
    <name evidence="6" type="ORF">HAX54_001076</name>
</gene>
<dbReference type="InterPro" id="IPR000504">
    <property type="entry name" value="RRM_dom"/>
</dbReference>
<proteinExistence type="predicted"/>
<dbReference type="Gene3D" id="3.30.70.330">
    <property type="match status" value="1"/>
</dbReference>
<sequence length="396" mass="44419">MTTQTTIHSAETIAFKFVDQYYRVLQKCIDQAYRFYKEKSVISWTLLDGKMKCLTTFEGINEFIISSHFKDNKVEVKTIDSQSSATGGILVVVTACLIGQADSRKNFSQTFFLAPQEIGYYVLNDIFRFVDVEESSTIIEEKIDEKTSVASLATESGAEDTIKRVSYKLETKVSIDDQVIQKPSITSSEKQKSVVETIPIIQNEDSKVSYASMVKQARSSPPQYKIVRVVTDAGLPSSSKKPQPNVLVQALTSSSSGVSKAIVPSANAPHDDFYDDILYKSVFIGGLPTNITRSDLYAAVKEFGRVHAHDIHLKSYEEGYCSGFVHFQDEVSAQNAVRAHHIIVKGREAYIRFMRLNKGRSERKNSPSDRGEFHNSGSESRSRPQKFDGHRFTAWL</sequence>
<evidence type="ECO:0000313" key="7">
    <source>
        <dbReference type="Proteomes" id="UP000823775"/>
    </source>
</evidence>
<organism evidence="6 7">
    <name type="scientific">Datura stramonium</name>
    <name type="common">Jimsonweed</name>
    <name type="synonym">Common thornapple</name>
    <dbReference type="NCBI Taxonomy" id="4076"/>
    <lineage>
        <taxon>Eukaryota</taxon>
        <taxon>Viridiplantae</taxon>
        <taxon>Streptophyta</taxon>
        <taxon>Embryophyta</taxon>
        <taxon>Tracheophyta</taxon>
        <taxon>Spermatophyta</taxon>
        <taxon>Magnoliopsida</taxon>
        <taxon>eudicotyledons</taxon>
        <taxon>Gunneridae</taxon>
        <taxon>Pentapetalae</taxon>
        <taxon>asterids</taxon>
        <taxon>lamiids</taxon>
        <taxon>Solanales</taxon>
        <taxon>Solanaceae</taxon>
        <taxon>Solanoideae</taxon>
        <taxon>Datureae</taxon>
        <taxon>Datura</taxon>
    </lineage>
</organism>
<dbReference type="InterPro" id="IPR032710">
    <property type="entry name" value="NTF2-like_dom_sf"/>
</dbReference>
<evidence type="ECO:0000259" key="5">
    <source>
        <dbReference type="PROSITE" id="PS50177"/>
    </source>
</evidence>
<dbReference type="EMBL" id="JACEIK010010391">
    <property type="protein sequence ID" value="MCE3215168.1"/>
    <property type="molecule type" value="Genomic_DNA"/>
</dbReference>
<evidence type="ECO:0000313" key="6">
    <source>
        <dbReference type="EMBL" id="MCE3215168.1"/>
    </source>
</evidence>
<reference evidence="6 7" key="1">
    <citation type="journal article" date="2021" name="BMC Genomics">
        <title>Datura genome reveals duplications of psychoactive alkaloid biosynthetic genes and high mutation rate following tissue culture.</title>
        <authorList>
            <person name="Rajewski A."/>
            <person name="Carter-House D."/>
            <person name="Stajich J."/>
            <person name="Litt A."/>
        </authorList>
    </citation>
    <scope>NUCLEOTIDE SEQUENCE [LARGE SCALE GENOMIC DNA]</scope>
    <source>
        <strain evidence="6">AR-01</strain>
    </source>
</reference>
<name>A0ABS8WVC5_DATST</name>
<keyword evidence="1 2" id="KW-0694">RNA-binding</keyword>
<dbReference type="InterPro" id="IPR002075">
    <property type="entry name" value="NTF2_dom"/>
</dbReference>
<feature type="compositionally biased region" description="Basic and acidic residues" evidence="3">
    <location>
        <begin position="380"/>
        <end position="396"/>
    </location>
</feature>
<keyword evidence="7" id="KW-1185">Reference proteome</keyword>